<feature type="transmembrane region" description="Helical" evidence="3">
    <location>
        <begin position="21"/>
        <end position="38"/>
    </location>
</feature>
<name>A0A9X2BYF0_9BURK</name>
<keyword evidence="6" id="KW-1185">Reference proteome</keyword>
<keyword evidence="3" id="KW-0812">Transmembrane</keyword>
<dbReference type="EMBL" id="JAJLJH010000001">
    <property type="protein sequence ID" value="MCK9684106.1"/>
    <property type="molecule type" value="Genomic_DNA"/>
</dbReference>
<dbReference type="AlphaFoldDB" id="A0A9X2BYF0"/>
<dbReference type="Gene3D" id="2.40.50.100">
    <property type="match status" value="1"/>
</dbReference>
<evidence type="ECO:0000256" key="1">
    <source>
        <dbReference type="ARBA" id="ARBA00004196"/>
    </source>
</evidence>
<evidence type="ECO:0000256" key="2">
    <source>
        <dbReference type="ARBA" id="ARBA00023054"/>
    </source>
</evidence>
<organism evidence="5 6">
    <name type="scientific">Scleromatobacter humisilvae</name>
    <dbReference type="NCBI Taxonomy" id="2897159"/>
    <lineage>
        <taxon>Bacteria</taxon>
        <taxon>Pseudomonadati</taxon>
        <taxon>Pseudomonadota</taxon>
        <taxon>Betaproteobacteria</taxon>
        <taxon>Burkholderiales</taxon>
        <taxon>Sphaerotilaceae</taxon>
        <taxon>Scleromatobacter</taxon>
    </lineage>
</organism>
<dbReference type="PANTHER" id="PTHR32347:SF14">
    <property type="entry name" value="EFFLUX SYSTEM COMPONENT YKNX-RELATED"/>
    <property type="match status" value="1"/>
</dbReference>
<dbReference type="InterPro" id="IPR058637">
    <property type="entry name" value="YknX-like_C"/>
</dbReference>
<keyword evidence="3" id="KW-1133">Transmembrane helix</keyword>
<comment type="caution">
    <text evidence="5">The sequence shown here is derived from an EMBL/GenBank/DDBJ whole genome shotgun (WGS) entry which is preliminary data.</text>
</comment>
<keyword evidence="3" id="KW-0472">Membrane</keyword>
<comment type="subcellular location">
    <subcellularLocation>
        <location evidence="1">Cell envelope</location>
    </subcellularLocation>
</comment>
<dbReference type="Gene3D" id="2.40.420.20">
    <property type="match status" value="1"/>
</dbReference>
<gene>
    <name evidence="5" type="ORF">LPC04_00110</name>
</gene>
<evidence type="ECO:0000256" key="3">
    <source>
        <dbReference type="SAM" id="Phobius"/>
    </source>
</evidence>
<evidence type="ECO:0000313" key="6">
    <source>
        <dbReference type="Proteomes" id="UP001139353"/>
    </source>
</evidence>
<feature type="domain" description="YknX-like C-terminal permuted SH3-like" evidence="4">
    <location>
        <begin position="359"/>
        <end position="411"/>
    </location>
</feature>
<dbReference type="GO" id="GO:0030313">
    <property type="term" value="C:cell envelope"/>
    <property type="evidence" value="ECO:0007669"/>
    <property type="project" value="UniProtKB-SubCell"/>
</dbReference>
<evidence type="ECO:0000259" key="4">
    <source>
        <dbReference type="Pfam" id="PF25989"/>
    </source>
</evidence>
<protein>
    <submittedName>
        <fullName evidence="5">Efflux RND transporter periplasmic adaptor subunit</fullName>
    </submittedName>
</protein>
<dbReference type="Gene3D" id="1.10.287.470">
    <property type="entry name" value="Helix hairpin bin"/>
    <property type="match status" value="1"/>
</dbReference>
<reference evidence="5" key="1">
    <citation type="submission" date="2021-11" db="EMBL/GenBank/DDBJ databases">
        <title>BS-T2-15 a new species belonging to the Comamonadaceae family isolated from the soil of a French oak forest.</title>
        <authorList>
            <person name="Mieszkin S."/>
            <person name="Alain K."/>
        </authorList>
    </citation>
    <scope>NUCLEOTIDE SEQUENCE</scope>
    <source>
        <strain evidence="5">BS-T2-15</strain>
    </source>
</reference>
<proteinExistence type="predicted"/>
<dbReference type="Gene3D" id="2.40.30.170">
    <property type="match status" value="1"/>
</dbReference>
<dbReference type="Pfam" id="PF25989">
    <property type="entry name" value="YknX_C"/>
    <property type="match status" value="1"/>
</dbReference>
<dbReference type="PANTHER" id="PTHR32347">
    <property type="entry name" value="EFFLUX SYSTEM COMPONENT YKNX-RELATED"/>
    <property type="match status" value="1"/>
</dbReference>
<evidence type="ECO:0000313" key="5">
    <source>
        <dbReference type="EMBL" id="MCK9684106.1"/>
    </source>
</evidence>
<dbReference type="RefSeq" id="WP_275680139.1">
    <property type="nucleotide sequence ID" value="NZ_JAJLJH010000001.1"/>
</dbReference>
<sequence>MIRDTSSQDTAIVRPKGRRRLAIVTALVAAVALAAWSMPQARRLWGAGSSVSIERLGLDDVARGPFVRDIQAEGRVVAAFSPTLFAPQAGAVTLQVHAGDSVRKGQVLATIASPDLTAKLAQELATADTLQTDTLRAKVEAGEERAALQGARENAAIDVKAAETDLARQQKAYDAGAAAGMQVDHARDALEKARIALAHAEAGLHSKDDSLRFELQSKEQAHARQVLLVQDLQRQVGELAVKSPVDGQVGQLFVAERASVAKDAQLLTVIDLTQLEVQMQVAESFARDLAVGMPGEISGNGQTWKARVSGISPEVVQNQVAARLRFDGAMPEQLRQNQRLSVRVLLDQRPDVLSVRAGSFIDESGGQYAYVVRDGVAVKTPVRLGARSVDRVEIVSGLKAGDRVVVSGADNFHAEPTVALAH</sequence>
<keyword evidence="2" id="KW-0175">Coiled coil</keyword>
<dbReference type="InterPro" id="IPR050465">
    <property type="entry name" value="UPF0194_transport"/>
</dbReference>
<accession>A0A9X2BYF0</accession>
<dbReference type="Proteomes" id="UP001139353">
    <property type="component" value="Unassembled WGS sequence"/>
</dbReference>